<evidence type="ECO:0000313" key="3">
    <source>
        <dbReference type="Proteomes" id="UP000789342"/>
    </source>
</evidence>
<protein>
    <submittedName>
        <fullName evidence="2">17120_t:CDS:1</fullName>
    </submittedName>
</protein>
<reference evidence="2" key="1">
    <citation type="submission" date="2021-06" db="EMBL/GenBank/DDBJ databases">
        <authorList>
            <person name="Kallberg Y."/>
            <person name="Tangrot J."/>
            <person name="Rosling A."/>
        </authorList>
    </citation>
    <scope>NUCLEOTIDE SEQUENCE</scope>
    <source>
        <strain evidence="2">CL551</strain>
    </source>
</reference>
<evidence type="ECO:0000313" key="2">
    <source>
        <dbReference type="EMBL" id="CAG8529205.1"/>
    </source>
</evidence>
<keyword evidence="3" id="KW-1185">Reference proteome</keyword>
<evidence type="ECO:0000256" key="1">
    <source>
        <dbReference type="SAM" id="Phobius"/>
    </source>
</evidence>
<dbReference type="AlphaFoldDB" id="A0A9N9AH03"/>
<comment type="caution">
    <text evidence="2">The sequence shown here is derived from an EMBL/GenBank/DDBJ whole genome shotgun (WGS) entry which is preliminary data.</text>
</comment>
<feature type="transmembrane region" description="Helical" evidence="1">
    <location>
        <begin position="105"/>
        <end position="130"/>
    </location>
</feature>
<name>A0A9N9AH03_9GLOM</name>
<proteinExistence type="predicted"/>
<feature type="transmembrane region" description="Helical" evidence="1">
    <location>
        <begin position="142"/>
        <end position="166"/>
    </location>
</feature>
<sequence>MILVIQDYLRGNNIILSSTELIQLITYNAVNSAALWIEQIEVDLVNTYYLAPRRDRNITTSDIGVNQFNDNAGWKVWILIVTLITLFALVAFTIPSIIEKKRNKIYFFLLDPALFVLWLTEVFTNLIWAYRGVDLSPYGIKGAYIISTLFGWILFISFAPTTFLCWKIHSEDLDVRRESLPIKQEQSPIIQPPITQTSPMNNYQESMIQQPITQTSPMNNYQESMIQQPIIQTSPMNNYQESMIQQPITQTSPMNNNYQESMNNYQESMIQQPIIQPSPVNNYQESMIQQPEISQSSPVTHQESMIQQPIIPQYTEIQQDNVQQYS</sequence>
<keyword evidence="1" id="KW-0472">Membrane</keyword>
<dbReference type="Proteomes" id="UP000789342">
    <property type="component" value="Unassembled WGS sequence"/>
</dbReference>
<gene>
    <name evidence="2" type="ORF">AMORRO_LOCUS4588</name>
</gene>
<keyword evidence="1" id="KW-0812">Transmembrane</keyword>
<organism evidence="2 3">
    <name type="scientific">Acaulospora morrowiae</name>
    <dbReference type="NCBI Taxonomy" id="94023"/>
    <lineage>
        <taxon>Eukaryota</taxon>
        <taxon>Fungi</taxon>
        <taxon>Fungi incertae sedis</taxon>
        <taxon>Mucoromycota</taxon>
        <taxon>Glomeromycotina</taxon>
        <taxon>Glomeromycetes</taxon>
        <taxon>Diversisporales</taxon>
        <taxon>Acaulosporaceae</taxon>
        <taxon>Acaulospora</taxon>
    </lineage>
</organism>
<feature type="transmembrane region" description="Helical" evidence="1">
    <location>
        <begin position="76"/>
        <end position="98"/>
    </location>
</feature>
<keyword evidence="1" id="KW-1133">Transmembrane helix</keyword>
<dbReference type="EMBL" id="CAJVPV010002539">
    <property type="protein sequence ID" value="CAG8529205.1"/>
    <property type="molecule type" value="Genomic_DNA"/>
</dbReference>
<accession>A0A9N9AH03</accession>